<keyword evidence="3" id="KW-0862">Zinc</keyword>
<dbReference type="GO" id="GO:0061630">
    <property type="term" value="F:ubiquitin protein ligase activity"/>
    <property type="evidence" value="ECO:0007669"/>
    <property type="project" value="TreeGrafter"/>
</dbReference>
<dbReference type="InterPro" id="IPR013083">
    <property type="entry name" value="Znf_RING/FYVE/PHD"/>
</dbReference>
<dbReference type="AlphaFoldDB" id="A0A6A5R3U1"/>
<feature type="domain" description="RING-type" evidence="6">
    <location>
        <begin position="258"/>
        <end position="309"/>
    </location>
</feature>
<gene>
    <name evidence="7" type="ORF">BDU57DRAFT_526300</name>
</gene>
<keyword evidence="1" id="KW-0479">Metal-binding</keyword>
<dbReference type="PANTHER" id="PTHR45969">
    <property type="entry name" value="RING ZINC FINGER PROTEIN-RELATED"/>
    <property type="match status" value="1"/>
</dbReference>
<reference evidence="7" key="1">
    <citation type="journal article" date="2020" name="Stud. Mycol.">
        <title>101 Dothideomycetes genomes: a test case for predicting lifestyles and emergence of pathogens.</title>
        <authorList>
            <person name="Haridas S."/>
            <person name="Albert R."/>
            <person name="Binder M."/>
            <person name="Bloem J."/>
            <person name="Labutti K."/>
            <person name="Salamov A."/>
            <person name="Andreopoulos B."/>
            <person name="Baker S."/>
            <person name="Barry K."/>
            <person name="Bills G."/>
            <person name="Bluhm B."/>
            <person name="Cannon C."/>
            <person name="Castanera R."/>
            <person name="Culley D."/>
            <person name="Daum C."/>
            <person name="Ezra D."/>
            <person name="Gonzalez J."/>
            <person name="Henrissat B."/>
            <person name="Kuo A."/>
            <person name="Liang C."/>
            <person name="Lipzen A."/>
            <person name="Lutzoni F."/>
            <person name="Magnuson J."/>
            <person name="Mondo S."/>
            <person name="Nolan M."/>
            <person name="Ohm R."/>
            <person name="Pangilinan J."/>
            <person name="Park H.-J."/>
            <person name="Ramirez L."/>
            <person name="Alfaro M."/>
            <person name="Sun H."/>
            <person name="Tritt A."/>
            <person name="Yoshinaga Y."/>
            <person name="Zwiers L.-H."/>
            <person name="Turgeon B."/>
            <person name="Goodwin S."/>
            <person name="Spatafora J."/>
            <person name="Crous P."/>
            <person name="Grigoriev I."/>
        </authorList>
    </citation>
    <scope>NUCLEOTIDE SEQUENCE</scope>
    <source>
        <strain evidence="7">HMLAC05119</strain>
    </source>
</reference>
<dbReference type="Pfam" id="PF13639">
    <property type="entry name" value="zf-RING_2"/>
    <property type="match status" value="1"/>
</dbReference>
<dbReference type="InterPro" id="IPR001841">
    <property type="entry name" value="Znf_RING"/>
</dbReference>
<sequence length="343" mass="39085">MYLTRSHNSTRTQRVLDAIYYRYHQASLLRSWRLRDPLHICASELNPIRQHFPSLYAVSLLAIETLDPFQVGYFLTTMRNCAIMSCIVLMQQPSPEQLQDWCEQLRLYIVINCIRVEWGYLDLSELTTLLQLWLDERRASDGRWRAHEAAFSPLDNVENVLGAELYNGPITGRFWRCWMAALNPVIRDQLTFRQFVRVSRGLRYGEMGTIGVPDVNISPDELFQTIEVSPEEYRAVGERIALDAFCKEANELPTESTCTVCLNYVKINAIGKGEKPVVTACGHFFHEVCIDSWVNDSAASTSHTCPSCRAVMCQRRPRVPASMVEAPGRSTSDYSRAHPIGGL</sequence>
<evidence type="ECO:0000256" key="2">
    <source>
        <dbReference type="ARBA" id="ARBA00022771"/>
    </source>
</evidence>
<accession>A0A6A5R3U1</accession>
<protein>
    <recommendedName>
        <fullName evidence="6">RING-type domain-containing protein</fullName>
    </recommendedName>
</protein>
<name>A0A6A5R3U1_AMPQU</name>
<evidence type="ECO:0000256" key="1">
    <source>
        <dbReference type="ARBA" id="ARBA00022723"/>
    </source>
</evidence>
<keyword evidence="8" id="KW-1185">Reference proteome</keyword>
<evidence type="ECO:0000259" key="6">
    <source>
        <dbReference type="PROSITE" id="PS50089"/>
    </source>
</evidence>
<feature type="region of interest" description="Disordered" evidence="5">
    <location>
        <begin position="322"/>
        <end position="343"/>
    </location>
</feature>
<organism evidence="7 8">
    <name type="scientific">Ampelomyces quisqualis</name>
    <name type="common">Powdery mildew agent</name>
    <dbReference type="NCBI Taxonomy" id="50730"/>
    <lineage>
        <taxon>Eukaryota</taxon>
        <taxon>Fungi</taxon>
        <taxon>Dikarya</taxon>
        <taxon>Ascomycota</taxon>
        <taxon>Pezizomycotina</taxon>
        <taxon>Dothideomycetes</taxon>
        <taxon>Pleosporomycetidae</taxon>
        <taxon>Pleosporales</taxon>
        <taxon>Pleosporineae</taxon>
        <taxon>Phaeosphaeriaceae</taxon>
        <taxon>Ampelomyces</taxon>
    </lineage>
</organism>
<dbReference type="PROSITE" id="PS50089">
    <property type="entry name" value="ZF_RING_2"/>
    <property type="match status" value="1"/>
</dbReference>
<dbReference type="GO" id="GO:0016567">
    <property type="term" value="P:protein ubiquitination"/>
    <property type="evidence" value="ECO:0007669"/>
    <property type="project" value="TreeGrafter"/>
</dbReference>
<evidence type="ECO:0000313" key="7">
    <source>
        <dbReference type="EMBL" id="KAF1921476.1"/>
    </source>
</evidence>
<keyword evidence="2 4" id="KW-0863">Zinc-finger</keyword>
<dbReference type="SUPFAM" id="SSF57850">
    <property type="entry name" value="RING/U-box"/>
    <property type="match status" value="1"/>
</dbReference>
<dbReference type="SMART" id="SM00184">
    <property type="entry name" value="RING"/>
    <property type="match status" value="1"/>
</dbReference>
<dbReference type="Gene3D" id="3.30.40.10">
    <property type="entry name" value="Zinc/RING finger domain, C3HC4 (zinc finger)"/>
    <property type="match status" value="1"/>
</dbReference>
<dbReference type="GO" id="GO:0008270">
    <property type="term" value="F:zinc ion binding"/>
    <property type="evidence" value="ECO:0007669"/>
    <property type="project" value="UniProtKB-KW"/>
</dbReference>
<evidence type="ECO:0000313" key="8">
    <source>
        <dbReference type="Proteomes" id="UP000800096"/>
    </source>
</evidence>
<evidence type="ECO:0000256" key="5">
    <source>
        <dbReference type="SAM" id="MobiDB-lite"/>
    </source>
</evidence>
<evidence type="ECO:0000256" key="3">
    <source>
        <dbReference type="ARBA" id="ARBA00022833"/>
    </source>
</evidence>
<dbReference type="EMBL" id="ML979132">
    <property type="protein sequence ID" value="KAF1921476.1"/>
    <property type="molecule type" value="Genomic_DNA"/>
</dbReference>
<evidence type="ECO:0000256" key="4">
    <source>
        <dbReference type="PROSITE-ProRule" id="PRU00175"/>
    </source>
</evidence>
<dbReference type="OrthoDB" id="8062037at2759"/>
<dbReference type="PANTHER" id="PTHR45969:SF69">
    <property type="entry name" value="FINGER DOMAIN PROTEIN, PUTATIVE (AFU_ORTHOLOGUE AFUA_3G12190)-RELATED"/>
    <property type="match status" value="1"/>
</dbReference>
<proteinExistence type="predicted"/>
<dbReference type="Proteomes" id="UP000800096">
    <property type="component" value="Unassembled WGS sequence"/>
</dbReference>